<dbReference type="SUPFAM" id="SSF46785">
    <property type="entry name" value="Winged helix' DNA-binding domain"/>
    <property type="match status" value="1"/>
</dbReference>
<gene>
    <name evidence="1" type="ORF">CROST_046530</name>
</gene>
<dbReference type="Proteomes" id="UP000190951">
    <property type="component" value="Plasmid p330"/>
</dbReference>
<name>A0A1S8L1H9_9CLOT</name>
<sequence length="185" mass="21291">MDYNKELYLLHIMQQAYASLVSVSNKLQMVGDKYFEPLTSRQYITMLAILHLKEDETTLINISKKLGTTKQNLSQIIKSLEKKAFIAIVPNKKDKRAVNVVVTDLGMEAMIKCGSSGSVNFMADIFKDFTKEEIEILWKLLIKLYRFDGNDMDGFEEAVELPNLDVNIDVEEALEQFSKRRNEQK</sequence>
<accession>A0A1S8L1H9</accession>
<dbReference type="EMBL" id="CP096984">
    <property type="protein sequence ID" value="URZ13875.1"/>
    <property type="molecule type" value="Genomic_DNA"/>
</dbReference>
<dbReference type="GO" id="GO:0006950">
    <property type="term" value="P:response to stress"/>
    <property type="evidence" value="ECO:0007669"/>
    <property type="project" value="TreeGrafter"/>
</dbReference>
<reference evidence="1 2" key="1">
    <citation type="submission" date="2022-04" db="EMBL/GenBank/DDBJ databases">
        <title>Genome sequence of C. roseum typestrain.</title>
        <authorList>
            <person name="Poehlein A."/>
            <person name="Schoch T."/>
            <person name="Duerre P."/>
            <person name="Daniel R."/>
        </authorList>
    </citation>
    <scope>NUCLEOTIDE SEQUENCE [LARGE SCALE GENOMIC DNA]</scope>
    <source>
        <strain evidence="1 2">DSM 7320</strain>
        <plasmid evidence="1 2">p330</plasmid>
    </source>
</reference>
<dbReference type="InterPro" id="IPR036388">
    <property type="entry name" value="WH-like_DNA-bd_sf"/>
</dbReference>
<geneLocation type="plasmid" evidence="1 2">
    <name>p330</name>
</geneLocation>
<dbReference type="InterPro" id="IPR039422">
    <property type="entry name" value="MarR/SlyA-like"/>
</dbReference>
<proteinExistence type="predicted"/>
<evidence type="ECO:0000313" key="1">
    <source>
        <dbReference type="EMBL" id="URZ13875.1"/>
    </source>
</evidence>
<dbReference type="PANTHER" id="PTHR33164">
    <property type="entry name" value="TRANSCRIPTIONAL REGULATOR, MARR FAMILY"/>
    <property type="match status" value="1"/>
</dbReference>
<evidence type="ECO:0000313" key="2">
    <source>
        <dbReference type="Proteomes" id="UP000190951"/>
    </source>
</evidence>
<keyword evidence="1" id="KW-0614">Plasmid</keyword>
<dbReference type="PANTHER" id="PTHR33164:SF43">
    <property type="entry name" value="HTH-TYPE TRANSCRIPTIONAL REPRESSOR YETL"/>
    <property type="match status" value="1"/>
</dbReference>
<dbReference type="AlphaFoldDB" id="A0A1S8L1H9"/>
<organism evidence="1 2">
    <name type="scientific">Clostridium felsineum</name>
    <dbReference type="NCBI Taxonomy" id="36839"/>
    <lineage>
        <taxon>Bacteria</taxon>
        <taxon>Bacillati</taxon>
        <taxon>Bacillota</taxon>
        <taxon>Clostridia</taxon>
        <taxon>Eubacteriales</taxon>
        <taxon>Clostridiaceae</taxon>
        <taxon>Clostridium</taxon>
    </lineage>
</organism>
<dbReference type="Pfam" id="PF12802">
    <property type="entry name" value="MarR_2"/>
    <property type="match status" value="1"/>
</dbReference>
<dbReference type="PROSITE" id="PS50995">
    <property type="entry name" value="HTH_MARR_2"/>
    <property type="match status" value="1"/>
</dbReference>
<dbReference type="KEGG" id="crw:CROST_046530"/>
<dbReference type="InterPro" id="IPR000835">
    <property type="entry name" value="HTH_MarR-typ"/>
</dbReference>
<keyword evidence="2" id="KW-1185">Reference proteome</keyword>
<dbReference type="InterPro" id="IPR036390">
    <property type="entry name" value="WH_DNA-bd_sf"/>
</dbReference>
<dbReference type="PRINTS" id="PR00598">
    <property type="entry name" value="HTHMARR"/>
</dbReference>
<dbReference type="SMART" id="SM00347">
    <property type="entry name" value="HTH_MARR"/>
    <property type="match status" value="1"/>
</dbReference>
<dbReference type="STRING" id="84029.CROST_31400"/>
<dbReference type="RefSeq" id="WP_077832588.1">
    <property type="nucleotide sequence ID" value="NZ_CP096984.1"/>
</dbReference>
<dbReference type="Gene3D" id="1.10.10.10">
    <property type="entry name" value="Winged helix-like DNA-binding domain superfamily/Winged helix DNA-binding domain"/>
    <property type="match status" value="1"/>
</dbReference>
<dbReference type="GO" id="GO:0003700">
    <property type="term" value="F:DNA-binding transcription factor activity"/>
    <property type="evidence" value="ECO:0007669"/>
    <property type="project" value="InterPro"/>
</dbReference>
<protein>
    <submittedName>
        <fullName evidence="1">Uncharacterized protein</fullName>
    </submittedName>
</protein>